<evidence type="ECO:0000313" key="3">
    <source>
        <dbReference type="EMBL" id="KAJ4328940.1"/>
    </source>
</evidence>
<dbReference type="AlphaFoldDB" id="A0A9W9BU49"/>
<dbReference type="SUPFAM" id="SSF53335">
    <property type="entry name" value="S-adenosyl-L-methionine-dependent methyltransferases"/>
    <property type="match status" value="1"/>
</dbReference>
<dbReference type="EMBL" id="JAPEUR010000005">
    <property type="protein sequence ID" value="KAJ4328940.1"/>
    <property type="molecule type" value="Genomic_DNA"/>
</dbReference>
<gene>
    <name evidence="3" type="ORF">N0V84_000510</name>
</gene>
<dbReference type="PANTHER" id="PTHR43591">
    <property type="entry name" value="METHYLTRANSFERASE"/>
    <property type="match status" value="1"/>
</dbReference>
<dbReference type="Pfam" id="PF13489">
    <property type="entry name" value="Methyltransf_23"/>
    <property type="match status" value="1"/>
</dbReference>
<organism evidence="3 4">
    <name type="scientific">Fusarium piperis</name>
    <dbReference type="NCBI Taxonomy" id="1435070"/>
    <lineage>
        <taxon>Eukaryota</taxon>
        <taxon>Fungi</taxon>
        <taxon>Dikarya</taxon>
        <taxon>Ascomycota</taxon>
        <taxon>Pezizomycotina</taxon>
        <taxon>Sordariomycetes</taxon>
        <taxon>Hypocreomycetidae</taxon>
        <taxon>Hypocreales</taxon>
        <taxon>Nectriaceae</taxon>
        <taxon>Fusarium</taxon>
        <taxon>Fusarium solani species complex</taxon>
    </lineage>
</organism>
<dbReference type="CDD" id="cd02440">
    <property type="entry name" value="AdoMet_MTases"/>
    <property type="match status" value="1"/>
</dbReference>
<evidence type="ECO:0000313" key="4">
    <source>
        <dbReference type="Proteomes" id="UP001140502"/>
    </source>
</evidence>
<sequence length="365" mass="41644">MDSNDAASNATTPRDSLSDYKFSFESYLDYASRIEIDSNPRTHFTLDTASIAESIYEFHKENGRTYHAYRAGSYHYPNDALEVERQDAQYDILKILLDGRAYLSPFSHESPPQKVLDIATGSGSWAIDMGDEFPEARIVGTDLSPIQSDLVPPNVEFIVDDATDEWPNGRDWCDFDLIHTRVTMGCWSDMGAQVIKPAFEHLRPGGWMECQELMGLLECDDKTVSDENAFKRWCDDIVDASYAADRPLPLAASLKQWFIEAGFVDVEEKVYKLPVNGWPRNPRLKKLGELWHANLEEGLQALSYGLLHRFKGQTKEEIEKTEMRTWTVYFVKAQIRRIYFSRDGGEDEEASNGEHSYPNPDGGFY</sequence>
<dbReference type="PANTHER" id="PTHR43591:SF14">
    <property type="entry name" value="METHYLTRANSFERASE"/>
    <property type="match status" value="1"/>
</dbReference>
<dbReference type="OrthoDB" id="2013972at2759"/>
<evidence type="ECO:0000256" key="2">
    <source>
        <dbReference type="SAM" id="MobiDB-lite"/>
    </source>
</evidence>
<dbReference type="Proteomes" id="UP001140502">
    <property type="component" value="Unassembled WGS sequence"/>
</dbReference>
<dbReference type="InterPro" id="IPR029063">
    <property type="entry name" value="SAM-dependent_MTases_sf"/>
</dbReference>
<reference evidence="3" key="1">
    <citation type="submission" date="2022-10" db="EMBL/GenBank/DDBJ databases">
        <title>Tapping the CABI collections for fungal endophytes: first genome assemblies for Collariella, Neodidymelliopsis, Ascochyta clinopodiicola, Didymella pomorum, Didymosphaeria variabile, Neocosmospora piperis and Neocucurbitaria cava.</title>
        <authorList>
            <person name="Hill R."/>
        </authorList>
    </citation>
    <scope>NUCLEOTIDE SEQUENCE</scope>
    <source>
        <strain evidence="3">IMI 366586</strain>
    </source>
</reference>
<feature type="region of interest" description="Disordered" evidence="2">
    <location>
        <begin position="344"/>
        <end position="365"/>
    </location>
</feature>
<accession>A0A9W9BU49</accession>
<protein>
    <recommendedName>
        <fullName evidence="5">Methyltransferase</fullName>
    </recommendedName>
</protein>
<dbReference type="GO" id="GO:0008168">
    <property type="term" value="F:methyltransferase activity"/>
    <property type="evidence" value="ECO:0007669"/>
    <property type="project" value="TreeGrafter"/>
</dbReference>
<comment type="similarity">
    <text evidence="1">Belongs to the methyltransferase superfamily. LaeA methyltransferase family.</text>
</comment>
<evidence type="ECO:0008006" key="5">
    <source>
        <dbReference type="Google" id="ProtNLM"/>
    </source>
</evidence>
<keyword evidence="4" id="KW-1185">Reference proteome</keyword>
<evidence type="ECO:0000256" key="1">
    <source>
        <dbReference type="ARBA" id="ARBA00038158"/>
    </source>
</evidence>
<name>A0A9W9BU49_9HYPO</name>
<comment type="caution">
    <text evidence="3">The sequence shown here is derived from an EMBL/GenBank/DDBJ whole genome shotgun (WGS) entry which is preliminary data.</text>
</comment>
<proteinExistence type="inferred from homology"/>
<dbReference type="Gene3D" id="3.40.50.150">
    <property type="entry name" value="Vaccinia Virus protein VP39"/>
    <property type="match status" value="1"/>
</dbReference>